<dbReference type="Pfam" id="PF05768">
    <property type="entry name" value="Glrx-like"/>
    <property type="match status" value="1"/>
</dbReference>
<accession>A0A396SDK4</accession>
<reference evidence="1 2" key="1">
    <citation type="submission" date="2018-08" db="EMBL/GenBank/DDBJ databases">
        <title>Lysinibacillus sp. YLB-03 draft genome sequence.</title>
        <authorList>
            <person name="Yu L."/>
        </authorList>
    </citation>
    <scope>NUCLEOTIDE SEQUENCE [LARGE SCALE GENOMIC DNA]</scope>
    <source>
        <strain evidence="1 2">YLB-03</strain>
    </source>
</reference>
<dbReference type="InterPro" id="IPR008554">
    <property type="entry name" value="Glutaredoxin-like"/>
</dbReference>
<keyword evidence="2" id="KW-1185">Reference proteome</keyword>
<dbReference type="InterPro" id="IPR036249">
    <property type="entry name" value="Thioredoxin-like_sf"/>
</dbReference>
<protein>
    <submittedName>
        <fullName evidence="1">Glutaredoxin family protein</fullName>
    </submittedName>
</protein>
<dbReference type="EMBL" id="QWEI01000004">
    <property type="protein sequence ID" value="RHW36654.1"/>
    <property type="molecule type" value="Genomic_DNA"/>
</dbReference>
<sequence length="76" mass="8910">MKVHFYSRPDCSLCEEGLRSLKLVQEEIPFEIEVINIEEDEALHEKYMVMIPVVEKEGEVIQYGILDYASLYESLQ</sequence>
<dbReference type="OrthoDB" id="32865at2"/>
<name>A0A396SDK4_9BACL</name>
<dbReference type="RefSeq" id="WP_118876177.1">
    <property type="nucleotide sequence ID" value="NZ_QWEI01000004.1"/>
</dbReference>
<evidence type="ECO:0000313" key="1">
    <source>
        <dbReference type="EMBL" id="RHW36654.1"/>
    </source>
</evidence>
<organism evidence="1 2">
    <name type="scientific">Ureibacillus yapensis</name>
    <dbReference type="NCBI Taxonomy" id="2304605"/>
    <lineage>
        <taxon>Bacteria</taxon>
        <taxon>Bacillati</taxon>
        <taxon>Bacillota</taxon>
        <taxon>Bacilli</taxon>
        <taxon>Bacillales</taxon>
        <taxon>Caryophanaceae</taxon>
        <taxon>Ureibacillus</taxon>
    </lineage>
</organism>
<dbReference type="AlphaFoldDB" id="A0A396SDK4"/>
<dbReference type="Gene3D" id="3.40.30.10">
    <property type="entry name" value="Glutaredoxin"/>
    <property type="match status" value="1"/>
</dbReference>
<proteinExistence type="predicted"/>
<gene>
    <name evidence="1" type="ORF">D1B33_09630</name>
</gene>
<evidence type="ECO:0000313" key="2">
    <source>
        <dbReference type="Proteomes" id="UP000265692"/>
    </source>
</evidence>
<dbReference type="SUPFAM" id="SSF52833">
    <property type="entry name" value="Thioredoxin-like"/>
    <property type="match status" value="1"/>
</dbReference>
<comment type="caution">
    <text evidence="1">The sequence shown here is derived from an EMBL/GenBank/DDBJ whole genome shotgun (WGS) entry which is preliminary data.</text>
</comment>
<dbReference type="Proteomes" id="UP000265692">
    <property type="component" value="Unassembled WGS sequence"/>
</dbReference>